<evidence type="ECO:0000256" key="1">
    <source>
        <dbReference type="SAM" id="SignalP"/>
    </source>
</evidence>
<comment type="caution">
    <text evidence="2">The sequence shown here is derived from an EMBL/GenBank/DDBJ whole genome shotgun (WGS) entry which is preliminary data.</text>
</comment>
<sequence>MRLSLVLGGLLAASAYADSKPKNDAQSKNKTIDCSANVTVSGADDAKLASSCSTIGGSLIFSKNLNTTVSLDNVTSIKGGVEFSPCKYSTSETDLAACPKAPSFNISMPKLQTIGGQVLVNYANGLKSLDFPELTSVGQVFRLNYTVSLTSLNVTKLEYVGALSITTPVLEDFDLTRLKGFTKNYANGGWINVGDVGKVSNLDGILAYPLEAAVAKTDPAYNLTLNIKNIPFVRQLNIGWNKIDTLDVGGINMAITLGALEKTSVEISNFTVRTGVKSLHRRDLNTNLTVKSVTIKGGNDFESLNLPFTSLTNLDIQASKHLESIQLPTEATNWLGASFTIKDSPNLVLDQVNTADSKITWYWPRKMKALTIYGNITTAFFEKFVTDNVQPANRLPDQHEREDAHDDEHEPLGIQVVVRLGQHDEDDGRHEPHDDAQPLGQDQPLLLVDAVQHPVHPQAEHADAQPAAEQPALALLEVLLARADGGD</sequence>
<keyword evidence="1" id="KW-0732">Signal</keyword>
<dbReference type="EMBL" id="CABFNP030001261">
    <property type="protein sequence ID" value="CAI6094958.1"/>
    <property type="molecule type" value="Genomic_DNA"/>
</dbReference>
<reference evidence="2" key="1">
    <citation type="submission" date="2023-01" db="EMBL/GenBank/DDBJ databases">
        <authorList>
            <person name="Piombo E."/>
        </authorList>
    </citation>
    <scope>NUCLEOTIDE SEQUENCE</scope>
</reference>
<accession>A0AA35MD45</accession>
<evidence type="ECO:0000313" key="2">
    <source>
        <dbReference type="EMBL" id="CAI6094958.1"/>
    </source>
</evidence>
<feature type="non-terminal residue" evidence="2">
    <location>
        <position position="487"/>
    </location>
</feature>
<dbReference type="InterPro" id="IPR036941">
    <property type="entry name" value="Rcpt_L-dom_sf"/>
</dbReference>
<protein>
    <recommendedName>
        <fullName evidence="4">Protein ecm33</fullName>
    </recommendedName>
</protein>
<feature type="chain" id="PRO_5041401431" description="Protein ecm33" evidence="1">
    <location>
        <begin position="18"/>
        <end position="487"/>
    </location>
</feature>
<feature type="signal peptide" evidence="1">
    <location>
        <begin position="1"/>
        <end position="17"/>
    </location>
</feature>
<dbReference type="AlphaFoldDB" id="A0AA35MD45"/>
<evidence type="ECO:0000313" key="3">
    <source>
        <dbReference type="Proteomes" id="UP001160390"/>
    </source>
</evidence>
<dbReference type="Proteomes" id="UP001160390">
    <property type="component" value="Unassembled WGS sequence"/>
</dbReference>
<organism evidence="2 3">
    <name type="scientific">Clonostachys chloroleuca</name>
    <dbReference type="NCBI Taxonomy" id="1926264"/>
    <lineage>
        <taxon>Eukaryota</taxon>
        <taxon>Fungi</taxon>
        <taxon>Dikarya</taxon>
        <taxon>Ascomycota</taxon>
        <taxon>Pezizomycotina</taxon>
        <taxon>Sordariomycetes</taxon>
        <taxon>Hypocreomycetidae</taxon>
        <taxon>Hypocreales</taxon>
        <taxon>Bionectriaceae</taxon>
        <taxon>Clonostachys</taxon>
    </lineage>
</organism>
<gene>
    <name evidence="2" type="ORF">CCHLO57077_00007575</name>
</gene>
<dbReference type="Gene3D" id="3.80.20.20">
    <property type="entry name" value="Receptor L-domain"/>
    <property type="match status" value="1"/>
</dbReference>
<proteinExistence type="predicted"/>
<dbReference type="SUPFAM" id="SSF52058">
    <property type="entry name" value="L domain-like"/>
    <property type="match status" value="1"/>
</dbReference>
<name>A0AA35MD45_9HYPO</name>
<evidence type="ECO:0008006" key="4">
    <source>
        <dbReference type="Google" id="ProtNLM"/>
    </source>
</evidence>
<keyword evidence="3" id="KW-1185">Reference proteome</keyword>